<sequence>MTNNEVHSANLQGKEYKKDIFPQISSVRDIALDVYRQRIYFLAAFSGDDTWFVTSSGYDGGYLKRHVQAPRVMYGLGAQRDEVYWIPHDDDSCVWEGNDMYRHRFTLYSASTEDNSTARPLLMFPEPVWNLRVIQSDRKEGNGSHGMCT</sequence>
<gene>
    <name evidence="1" type="ORF">g.12914</name>
</gene>
<dbReference type="InterPro" id="IPR011042">
    <property type="entry name" value="6-blade_b-propeller_TolB-like"/>
</dbReference>
<reference evidence="1" key="1">
    <citation type="submission" date="2015-11" db="EMBL/GenBank/DDBJ databases">
        <title>De novo transcriptome assembly of four potential Pierce s Disease insect vectors from Arizona vineyards.</title>
        <authorList>
            <person name="Tassone E.E."/>
        </authorList>
    </citation>
    <scope>NUCLEOTIDE SEQUENCE</scope>
</reference>
<protein>
    <recommendedName>
        <fullName evidence="2">Dipeptidylpeptidase IV N-terminal domain-containing protein</fullName>
    </recommendedName>
</protein>
<name>A0A1B6HLK9_9HEMI</name>
<dbReference type="EMBL" id="GECU01032138">
    <property type="protein sequence ID" value="JAS75568.1"/>
    <property type="molecule type" value="Transcribed_RNA"/>
</dbReference>
<evidence type="ECO:0000313" key="1">
    <source>
        <dbReference type="EMBL" id="JAS75568.1"/>
    </source>
</evidence>
<organism evidence="1">
    <name type="scientific">Homalodisca liturata</name>
    <dbReference type="NCBI Taxonomy" id="320908"/>
    <lineage>
        <taxon>Eukaryota</taxon>
        <taxon>Metazoa</taxon>
        <taxon>Ecdysozoa</taxon>
        <taxon>Arthropoda</taxon>
        <taxon>Hexapoda</taxon>
        <taxon>Insecta</taxon>
        <taxon>Pterygota</taxon>
        <taxon>Neoptera</taxon>
        <taxon>Paraneoptera</taxon>
        <taxon>Hemiptera</taxon>
        <taxon>Auchenorrhyncha</taxon>
        <taxon>Membracoidea</taxon>
        <taxon>Cicadellidae</taxon>
        <taxon>Cicadellinae</taxon>
        <taxon>Proconiini</taxon>
        <taxon>Homalodisca</taxon>
    </lineage>
</organism>
<dbReference type="AlphaFoldDB" id="A0A1B6HLK9"/>
<dbReference type="Gene3D" id="2.120.10.30">
    <property type="entry name" value="TolB, C-terminal domain"/>
    <property type="match status" value="1"/>
</dbReference>
<accession>A0A1B6HLK9</accession>
<evidence type="ECO:0008006" key="2">
    <source>
        <dbReference type="Google" id="ProtNLM"/>
    </source>
</evidence>
<proteinExistence type="predicted"/>